<evidence type="ECO:0000313" key="1">
    <source>
        <dbReference type="EMBL" id="KAF6372059.1"/>
    </source>
</evidence>
<accession>A0A7J7ZD86</accession>
<reference evidence="1 2" key="1">
    <citation type="journal article" date="2020" name="Nature">
        <title>Six reference-quality genomes reveal evolution of bat adaptations.</title>
        <authorList>
            <person name="Jebb D."/>
            <person name="Huang Z."/>
            <person name="Pippel M."/>
            <person name="Hughes G.M."/>
            <person name="Lavrichenko K."/>
            <person name="Devanna P."/>
            <person name="Winkler S."/>
            <person name="Jermiin L.S."/>
            <person name="Skirmuntt E.C."/>
            <person name="Katzourakis A."/>
            <person name="Burkitt-Gray L."/>
            <person name="Ray D.A."/>
            <person name="Sullivan K.A.M."/>
            <person name="Roscito J.G."/>
            <person name="Kirilenko B.M."/>
            <person name="Davalos L.M."/>
            <person name="Corthals A.P."/>
            <person name="Power M.L."/>
            <person name="Jones G."/>
            <person name="Ransome R.D."/>
            <person name="Dechmann D.K.N."/>
            <person name="Locatelli A.G."/>
            <person name="Puechmaille S.J."/>
            <person name="Fedrigo O."/>
            <person name="Jarvis E.D."/>
            <person name="Hiller M."/>
            <person name="Vernes S.C."/>
            <person name="Myers E.W."/>
            <person name="Teeling E.C."/>
        </authorList>
    </citation>
    <scope>NUCLEOTIDE SEQUENCE [LARGE SCALE GENOMIC DNA]</scope>
    <source>
        <strain evidence="1">MRhiFer1</strain>
        <tissue evidence="1">Lung</tissue>
    </source>
</reference>
<organism evidence="1 2">
    <name type="scientific">Rhinolophus ferrumequinum</name>
    <name type="common">Greater horseshoe bat</name>
    <dbReference type="NCBI Taxonomy" id="59479"/>
    <lineage>
        <taxon>Eukaryota</taxon>
        <taxon>Metazoa</taxon>
        <taxon>Chordata</taxon>
        <taxon>Craniata</taxon>
        <taxon>Vertebrata</taxon>
        <taxon>Euteleostomi</taxon>
        <taxon>Mammalia</taxon>
        <taxon>Eutheria</taxon>
        <taxon>Laurasiatheria</taxon>
        <taxon>Chiroptera</taxon>
        <taxon>Yinpterochiroptera</taxon>
        <taxon>Rhinolophoidea</taxon>
        <taxon>Rhinolophidae</taxon>
        <taxon>Rhinolophinae</taxon>
        <taxon>Rhinolophus</taxon>
    </lineage>
</organism>
<protein>
    <submittedName>
        <fullName evidence="1">Uncharacterized protein</fullName>
    </submittedName>
</protein>
<name>A0A7J7ZD86_RHIFE</name>
<dbReference type="EMBL" id="JACAGC010000004">
    <property type="protein sequence ID" value="KAF6372059.1"/>
    <property type="molecule type" value="Genomic_DNA"/>
</dbReference>
<gene>
    <name evidence="1" type="ORF">mRhiFer1_009796</name>
</gene>
<dbReference type="Proteomes" id="UP000585614">
    <property type="component" value="Unassembled WGS sequence"/>
</dbReference>
<proteinExistence type="predicted"/>
<comment type="caution">
    <text evidence="1">The sequence shown here is derived from an EMBL/GenBank/DDBJ whole genome shotgun (WGS) entry which is preliminary data.</text>
</comment>
<evidence type="ECO:0000313" key="2">
    <source>
        <dbReference type="Proteomes" id="UP000585614"/>
    </source>
</evidence>
<sequence length="201" mass="22999">MQEKILATQWSLEKQVGAIGDGDEGNIDDIQDIKDNANLEWTILQQSCLSLCVFTVSSIIAGGAFPLQKPRTLILRRERRSVYLKSLEIMTWMTPSRLDKVLRKEVCGHRSSEMTQGFAIKEAQVHLAMPFTNCVALSELRDLTQSWFLPRTNADNNYITCFLDCHLHLQMRQFLDTFQVRECGLHVRATGCEIQSSQLHR</sequence>
<dbReference type="AlphaFoldDB" id="A0A7J7ZD86"/>